<proteinExistence type="predicted"/>
<feature type="compositionally biased region" description="Basic and acidic residues" evidence="2">
    <location>
        <begin position="487"/>
        <end position="503"/>
    </location>
</feature>
<feature type="region of interest" description="Disordered" evidence="2">
    <location>
        <begin position="479"/>
        <end position="503"/>
    </location>
</feature>
<dbReference type="InterPro" id="IPR017224">
    <property type="entry name" value="Opine_Oxase_asu/HCN_bsu"/>
</dbReference>
<dbReference type="InterPro" id="IPR051691">
    <property type="entry name" value="Metab_Enz_Cyan_OpOx_G3PDH"/>
</dbReference>
<dbReference type="EMBL" id="JADKYB010000003">
    <property type="protein sequence ID" value="MBM9504090.1"/>
    <property type="molecule type" value="Genomic_DNA"/>
</dbReference>
<dbReference type="RefSeq" id="WP_205355977.1">
    <property type="nucleotide sequence ID" value="NZ_JADKYB010000003.1"/>
</dbReference>
<evidence type="ECO:0000313" key="6">
    <source>
        <dbReference type="Proteomes" id="UP000749040"/>
    </source>
</evidence>
<dbReference type="Proteomes" id="UP000749040">
    <property type="component" value="Unassembled WGS sequence"/>
</dbReference>
<dbReference type="PRINTS" id="PR00368">
    <property type="entry name" value="FADPNR"/>
</dbReference>
<dbReference type="InterPro" id="IPR007419">
    <property type="entry name" value="BFD-like_2Fe2S-bd_dom"/>
</dbReference>
<dbReference type="Gene3D" id="3.40.50.720">
    <property type="entry name" value="NAD(P)-binding Rossmann-like Domain"/>
    <property type="match status" value="1"/>
</dbReference>
<accession>A0ABS2TL83</accession>
<dbReference type="Gene3D" id="3.50.50.60">
    <property type="entry name" value="FAD/NAD(P)-binding domain"/>
    <property type="match status" value="2"/>
</dbReference>
<evidence type="ECO:0000259" key="4">
    <source>
        <dbReference type="Pfam" id="PF07992"/>
    </source>
</evidence>
<organism evidence="5 6">
    <name type="scientific">Actinacidiphila acididurans</name>
    <dbReference type="NCBI Taxonomy" id="2784346"/>
    <lineage>
        <taxon>Bacteria</taxon>
        <taxon>Bacillati</taxon>
        <taxon>Actinomycetota</taxon>
        <taxon>Actinomycetes</taxon>
        <taxon>Kitasatosporales</taxon>
        <taxon>Streptomycetaceae</taxon>
        <taxon>Actinacidiphila</taxon>
    </lineage>
</organism>
<evidence type="ECO:0000313" key="5">
    <source>
        <dbReference type="EMBL" id="MBM9504090.1"/>
    </source>
</evidence>
<dbReference type="InterPro" id="IPR036188">
    <property type="entry name" value="FAD/NAD-bd_sf"/>
</dbReference>
<protein>
    <submittedName>
        <fullName evidence="5">FAD-dependent oxidoreductase</fullName>
    </submittedName>
</protein>
<dbReference type="InterPro" id="IPR041854">
    <property type="entry name" value="BFD-like_2Fe2S-bd_dom_sf"/>
</dbReference>
<dbReference type="Pfam" id="PF07992">
    <property type="entry name" value="Pyr_redox_2"/>
    <property type="match status" value="1"/>
</dbReference>
<keyword evidence="1" id="KW-0560">Oxidoreductase</keyword>
<gene>
    <name evidence="5" type="ORF">ITX44_05980</name>
</gene>
<feature type="domain" description="BFD-like [2Fe-2S]-binding" evidence="3">
    <location>
        <begin position="394"/>
        <end position="443"/>
    </location>
</feature>
<evidence type="ECO:0000256" key="1">
    <source>
        <dbReference type="ARBA" id="ARBA00023002"/>
    </source>
</evidence>
<feature type="domain" description="FAD/NAD(P)-binding" evidence="4">
    <location>
        <begin position="5"/>
        <end position="325"/>
    </location>
</feature>
<comment type="caution">
    <text evidence="5">The sequence shown here is derived from an EMBL/GenBank/DDBJ whole genome shotgun (WGS) entry which is preliminary data.</text>
</comment>
<dbReference type="InterPro" id="IPR023753">
    <property type="entry name" value="FAD/NAD-binding_dom"/>
</dbReference>
<keyword evidence="6" id="KW-1185">Reference proteome</keyword>
<reference evidence="5 6" key="1">
    <citation type="submission" date="2021-01" db="EMBL/GenBank/DDBJ databases">
        <title>Streptomyces acididurans sp. nov., isolated from a peat swamp forest soil.</title>
        <authorList>
            <person name="Chantavorakit T."/>
            <person name="Duangmal K."/>
        </authorList>
    </citation>
    <scope>NUCLEOTIDE SEQUENCE [LARGE SCALE GENOMIC DNA]</scope>
    <source>
        <strain evidence="5 6">KK5PA1</strain>
    </source>
</reference>
<sequence length="503" mass="52435">MPRTHDVAVVGAGPAGLAAAVEAADAGLDVALVDAAAQPGGQFWRHYDENRARPEDRHGHHGWPAFTALRDRLYALRTAGRIHCLPGRQVWLATRDDGGTFTLRVTPTVPTPGTTGGREPVVARALILCPGGYDRQLPVPGWDLPGVMAAGGVQALLKGQRTLAGRRAVVAGTGPFLLPVATGLARAGAQVAAVVEANATLGWLRDPVGAVSAPGKGVEAAQYAATLARHRIPYRTRTVVRAVLGDGRVEAVRTVKTDREGRPAGPEREIAADLVALGWGFTPSLELPLMLGATTRQDIDGSLVVAVDELQRSSIDGVYVAGEATGVGGAALSVSEGRLSALALAVSLGSLPGGAAEIRRTQARIRRGRRFAHAMHRAYPVPAAWPQWLLDSTVVCRCEEVTYGELRHAVDDLGATDARTLKMLARPGMGWCQGRICGYATAGIAACPSGRRPTADDLRPLSGRTPAVPVPLGELAALAEGGAADRAGGDSRTGEEAVNRDGE</sequence>
<dbReference type="Pfam" id="PF04324">
    <property type="entry name" value="Fer2_BFD"/>
    <property type="match status" value="1"/>
</dbReference>
<name>A0ABS2TL83_9ACTN</name>
<dbReference type="PANTHER" id="PTHR42949:SF3">
    <property type="entry name" value="ANAEROBIC GLYCEROL-3-PHOSPHATE DEHYDROGENASE SUBUNIT B"/>
    <property type="match status" value="1"/>
</dbReference>
<dbReference type="SUPFAM" id="SSF51905">
    <property type="entry name" value="FAD/NAD(P)-binding domain"/>
    <property type="match status" value="1"/>
</dbReference>
<dbReference type="PRINTS" id="PR00411">
    <property type="entry name" value="PNDRDTASEI"/>
</dbReference>
<dbReference type="PIRSF" id="PIRSF037495">
    <property type="entry name" value="Opine_OX_OoxA/HcnB"/>
    <property type="match status" value="1"/>
</dbReference>
<dbReference type="Gene3D" id="1.10.10.1100">
    <property type="entry name" value="BFD-like [2Fe-2S]-binding domain"/>
    <property type="match status" value="1"/>
</dbReference>
<evidence type="ECO:0000259" key="3">
    <source>
        <dbReference type="Pfam" id="PF04324"/>
    </source>
</evidence>
<dbReference type="CDD" id="cd19946">
    <property type="entry name" value="GlpA-like_Fer2_BFD-like"/>
    <property type="match status" value="1"/>
</dbReference>
<dbReference type="PANTHER" id="PTHR42949">
    <property type="entry name" value="ANAEROBIC GLYCEROL-3-PHOSPHATE DEHYDROGENASE SUBUNIT B"/>
    <property type="match status" value="1"/>
</dbReference>
<evidence type="ECO:0000256" key="2">
    <source>
        <dbReference type="SAM" id="MobiDB-lite"/>
    </source>
</evidence>